<evidence type="ECO:0000313" key="2">
    <source>
        <dbReference type="EMBL" id="JAE14588.1"/>
    </source>
</evidence>
<reference evidence="2" key="1">
    <citation type="submission" date="2014-09" db="EMBL/GenBank/DDBJ databases">
        <authorList>
            <person name="Magalhaes I.L.F."/>
            <person name="Oliveira U."/>
            <person name="Santos F.R."/>
            <person name="Vidigal T.H.D.A."/>
            <person name="Brescovit A.D."/>
            <person name="Santos A.J."/>
        </authorList>
    </citation>
    <scope>NUCLEOTIDE SEQUENCE</scope>
    <source>
        <tissue evidence="2">Shoot tissue taken approximately 20 cm above the soil surface</tissue>
    </source>
</reference>
<organism evidence="2">
    <name type="scientific">Arundo donax</name>
    <name type="common">Giant reed</name>
    <name type="synonym">Donax arundinaceus</name>
    <dbReference type="NCBI Taxonomy" id="35708"/>
    <lineage>
        <taxon>Eukaryota</taxon>
        <taxon>Viridiplantae</taxon>
        <taxon>Streptophyta</taxon>
        <taxon>Embryophyta</taxon>
        <taxon>Tracheophyta</taxon>
        <taxon>Spermatophyta</taxon>
        <taxon>Magnoliopsida</taxon>
        <taxon>Liliopsida</taxon>
        <taxon>Poales</taxon>
        <taxon>Poaceae</taxon>
        <taxon>PACMAD clade</taxon>
        <taxon>Arundinoideae</taxon>
        <taxon>Arundineae</taxon>
        <taxon>Arundo</taxon>
    </lineage>
</organism>
<reference evidence="2" key="2">
    <citation type="journal article" date="2015" name="Data Brief">
        <title>Shoot transcriptome of the giant reed, Arundo donax.</title>
        <authorList>
            <person name="Barrero R.A."/>
            <person name="Guerrero F.D."/>
            <person name="Moolhuijzen P."/>
            <person name="Goolsby J.A."/>
            <person name="Tidwell J."/>
            <person name="Bellgard S.E."/>
            <person name="Bellgard M.I."/>
        </authorList>
    </citation>
    <scope>NUCLEOTIDE SEQUENCE</scope>
    <source>
        <tissue evidence="2">Shoot tissue taken approximately 20 cm above the soil surface</tissue>
    </source>
</reference>
<proteinExistence type="predicted"/>
<evidence type="ECO:0000256" key="1">
    <source>
        <dbReference type="SAM" id="MobiDB-lite"/>
    </source>
</evidence>
<feature type="compositionally biased region" description="Polar residues" evidence="1">
    <location>
        <begin position="1"/>
        <end position="14"/>
    </location>
</feature>
<dbReference type="EMBL" id="GBRH01183308">
    <property type="protein sequence ID" value="JAE14588.1"/>
    <property type="molecule type" value="Transcribed_RNA"/>
</dbReference>
<dbReference type="AlphaFoldDB" id="A0A0A9G1W5"/>
<feature type="region of interest" description="Disordered" evidence="1">
    <location>
        <begin position="1"/>
        <end position="21"/>
    </location>
</feature>
<sequence>MIQKPNSRKCSSTHHYVALSR</sequence>
<protein>
    <submittedName>
        <fullName evidence="2">Uncharacterized protein</fullName>
    </submittedName>
</protein>
<accession>A0A0A9G1W5</accession>
<name>A0A0A9G1W5_ARUDO</name>